<dbReference type="Proteomes" id="UP000180253">
    <property type="component" value="Unassembled WGS sequence"/>
</dbReference>
<dbReference type="SMART" id="SM00304">
    <property type="entry name" value="HAMP"/>
    <property type="match status" value="1"/>
</dbReference>
<comment type="caution">
    <text evidence="9">The sequence shown here is derived from an EMBL/GenBank/DDBJ whole genome shotgun (WGS) entry which is preliminary data.</text>
</comment>
<evidence type="ECO:0000256" key="4">
    <source>
        <dbReference type="PROSITE-ProRule" id="PRU00284"/>
    </source>
</evidence>
<evidence type="ECO:0000313" key="9">
    <source>
        <dbReference type="EMBL" id="OHU95075.1"/>
    </source>
</evidence>
<evidence type="ECO:0000259" key="8">
    <source>
        <dbReference type="PROSITE" id="PS50885"/>
    </source>
</evidence>
<gene>
    <name evidence="9" type="ORF">BIW53_13790</name>
</gene>
<dbReference type="PROSITE" id="PS50111">
    <property type="entry name" value="CHEMOTAXIS_TRANSDUC_2"/>
    <property type="match status" value="1"/>
</dbReference>
<evidence type="ECO:0000256" key="5">
    <source>
        <dbReference type="SAM" id="Coils"/>
    </source>
</evidence>
<dbReference type="Gene3D" id="1.10.287.950">
    <property type="entry name" value="Methyl-accepting chemotaxis protein"/>
    <property type="match status" value="1"/>
</dbReference>
<dbReference type="Gene3D" id="6.10.340.10">
    <property type="match status" value="1"/>
</dbReference>
<sequence>MFKQLTIKQKIILGFTSLGILLLISSGLAYTALKQINHANTEVKSVALPILKTANTLQLQQSTLSKLISKAYSENDRDRLRVIEQRFIEQQQMYQKQLSTLQNITQDKQQFTALLNTIVSVSKGIEREAKSLLSAKLTAIEQRQLISNQIQQFEQYRSLASDAMLNLELIETTNARQLAEVAGTGIRIDDMMYTLSDNVKVVNQFEGQNWQAQQDDVRFLLGNIRDNLQFLKRQSQGLDAEELLSEFSEQLALITALVDEPGSLYQSVAMKLSALAQSEKAYQQAEQATERIQNTLEGLQKAADDQFNYYENIAEQKIQQAQKAALIMAVVFIVLAIFIATSTSRAMLGPLAAVNKMLGYLAQGDFSRDMKKRSDDEFGMLIDNINRVKDSLRVLLEDINKKVHELEHMSDSTQQRSQTLAKNAQQQLQRIDSAAGLASQIALSAQQVSDESATTLSSIKEAEQQSLSVNEIANDNKQHMLSLNSKMADTVEVMEKLTQRSQNIESILDTIISIAEQTNLLALNAAIEAARAGEQGRGFAVVADEVRTLAARTQSSTSEINTMIESLQQDTKLANSAILEGQSGTQECAARSESLSEAIGQIEQVLVQVNELSSRASGAANEQVSHCQQIESVMENAQKTAKDNASEMQHMAQASESLSRFANSLTELVSRFKL</sequence>
<keyword evidence="6" id="KW-1133">Transmembrane helix</keyword>
<dbReference type="STRING" id="327939.BIW53_13790"/>
<comment type="subcellular location">
    <subcellularLocation>
        <location evidence="1">Membrane</location>
    </subcellularLocation>
</comment>
<dbReference type="PANTHER" id="PTHR32089">
    <property type="entry name" value="METHYL-ACCEPTING CHEMOTAXIS PROTEIN MCPB"/>
    <property type="match status" value="1"/>
</dbReference>
<dbReference type="OrthoDB" id="6846832at2"/>
<dbReference type="GO" id="GO:0016020">
    <property type="term" value="C:membrane"/>
    <property type="evidence" value="ECO:0007669"/>
    <property type="project" value="UniProtKB-SubCell"/>
</dbReference>
<dbReference type="InterPro" id="IPR004089">
    <property type="entry name" value="MCPsignal_dom"/>
</dbReference>
<feature type="coiled-coil region" evidence="5">
    <location>
        <begin position="382"/>
        <end position="416"/>
    </location>
</feature>
<dbReference type="FunFam" id="1.10.287.950:FF:000001">
    <property type="entry name" value="Methyl-accepting chemotaxis sensory transducer"/>
    <property type="match status" value="1"/>
</dbReference>
<evidence type="ECO:0000256" key="6">
    <source>
        <dbReference type="SAM" id="Phobius"/>
    </source>
</evidence>
<comment type="similarity">
    <text evidence="3">Belongs to the methyl-accepting chemotaxis (MCP) protein family.</text>
</comment>
<accession>A0A1S1N5Y4</accession>
<dbReference type="PROSITE" id="PS50885">
    <property type="entry name" value="HAMP"/>
    <property type="match status" value="1"/>
</dbReference>
<organism evidence="9 10">
    <name type="scientific">Pseudoalteromonas byunsanensis</name>
    <dbReference type="NCBI Taxonomy" id="327939"/>
    <lineage>
        <taxon>Bacteria</taxon>
        <taxon>Pseudomonadati</taxon>
        <taxon>Pseudomonadota</taxon>
        <taxon>Gammaproteobacteria</taxon>
        <taxon>Alteromonadales</taxon>
        <taxon>Pseudoalteromonadaceae</taxon>
        <taxon>Pseudoalteromonas</taxon>
    </lineage>
</organism>
<dbReference type="SMART" id="SM00283">
    <property type="entry name" value="MA"/>
    <property type="match status" value="1"/>
</dbReference>
<feature type="domain" description="Methyl-accepting transducer" evidence="7">
    <location>
        <begin position="402"/>
        <end position="638"/>
    </location>
</feature>
<protein>
    <submittedName>
        <fullName evidence="9">Methyl-accepting chemotaxis protein</fullName>
    </submittedName>
</protein>
<dbReference type="CDD" id="cd06225">
    <property type="entry name" value="HAMP"/>
    <property type="match status" value="1"/>
</dbReference>
<evidence type="ECO:0000313" key="10">
    <source>
        <dbReference type="Proteomes" id="UP000180253"/>
    </source>
</evidence>
<dbReference type="RefSeq" id="WP_070992588.1">
    <property type="nucleotide sequence ID" value="NZ_CBCSHD010000013.1"/>
</dbReference>
<keyword evidence="10" id="KW-1185">Reference proteome</keyword>
<dbReference type="Pfam" id="PF00672">
    <property type="entry name" value="HAMP"/>
    <property type="match status" value="1"/>
</dbReference>
<dbReference type="Pfam" id="PF00015">
    <property type="entry name" value="MCPsignal"/>
    <property type="match status" value="1"/>
</dbReference>
<keyword evidence="6" id="KW-0472">Membrane</keyword>
<feature type="transmembrane region" description="Helical" evidence="6">
    <location>
        <begin position="325"/>
        <end position="348"/>
    </location>
</feature>
<reference evidence="9 10" key="1">
    <citation type="submission" date="2016-10" db="EMBL/GenBank/DDBJ databases">
        <title>Pseudoalteromonas amylolytica sp. nov., isolated from the surface seawater.</title>
        <authorList>
            <person name="Wu Y.-H."/>
            <person name="Cheng H."/>
            <person name="Jin X.-B."/>
            <person name="Wang C.-S."/>
            <person name="Xu X.-W."/>
        </authorList>
    </citation>
    <scope>NUCLEOTIDE SEQUENCE [LARGE SCALE GENOMIC DNA]</scope>
    <source>
        <strain evidence="9 10">JCM 12483</strain>
    </source>
</reference>
<feature type="coiled-coil region" evidence="5">
    <location>
        <begin position="275"/>
        <end position="305"/>
    </location>
</feature>
<dbReference type="PANTHER" id="PTHR32089:SF70">
    <property type="entry name" value="ENERGY TAXIS MODULATING METHYL ACCEPTING SENSORY TRANSDUCER"/>
    <property type="match status" value="1"/>
</dbReference>
<dbReference type="EMBL" id="MNAN01000032">
    <property type="protein sequence ID" value="OHU95075.1"/>
    <property type="molecule type" value="Genomic_DNA"/>
</dbReference>
<evidence type="ECO:0000256" key="3">
    <source>
        <dbReference type="ARBA" id="ARBA00029447"/>
    </source>
</evidence>
<proteinExistence type="inferred from homology"/>
<dbReference type="GO" id="GO:0007165">
    <property type="term" value="P:signal transduction"/>
    <property type="evidence" value="ECO:0007669"/>
    <property type="project" value="UniProtKB-KW"/>
</dbReference>
<dbReference type="AlphaFoldDB" id="A0A1S1N5Y4"/>
<evidence type="ECO:0000256" key="2">
    <source>
        <dbReference type="ARBA" id="ARBA00023224"/>
    </source>
</evidence>
<keyword evidence="2 4" id="KW-0807">Transducer</keyword>
<keyword evidence="6" id="KW-0812">Transmembrane</keyword>
<dbReference type="GO" id="GO:0006935">
    <property type="term" value="P:chemotaxis"/>
    <property type="evidence" value="ECO:0007669"/>
    <property type="project" value="UniProtKB-ARBA"/>
</dbReference>
<keyword evidence="5" id="KW-0175">Coiled coil</keyword>
<evidence type="ECO:0000259" key="7">
    <source>
        <dbReference type="PROSITE" id="PS50111"/>
    </source>
</evidence>
<dbReference type="SUPFAM" id="SSF58104">
    <property type="entry name" value="Methyl-accepting chemotaxis protein (MCP) signaling domain"/>
    <property type="match status" value="1"/>
</dbReference>
<dbReference type="InterPro" id="IPR003660">
    <property type="entry name" value="HAMP_dom"/>
</dbReference>
<feature type="domain" description="HAMP" evidence="8">
    <location>
        <begin position="345"/>
        <end position="397"/>
    </location>
</feature>
<name>A0A1S1N5Y4_9GAMM</name>
<evidence type="ECO:0000256" key="1">
    <source>
        <dbReference type="ARBA" id="ARBA00004370"/>
    </source>
</evidence>